<keyword evidence="1" id="KW-0805">Transcription regulation</keyword>
<dbReference type="RefSeq" id="WP_118213253.1">
    <property type="nucleotide sequence ID" value="NZ_JAQEAN010000051.1"/>
</dbReference>
<dbReference type="GO" id="GO:0003700">
    <property type="term" value="F:DNA-binding transcription factor activity"/>
    <property type="evidence" value="ECO:0007669"/>
    <property type="project" value="TreeGrafter"/>
</dbReference>
<keyword evidence="3" id="KW-0804">Transcription</keyword>
<name>A0A414P164_9FIRM</name>
<protein>
    <submittedName>
        <fullName evidence="5">XRE family transcriptional regulator</fullName>
    </submittedName>
</protein>
<sequence length="68" mass="7806">MITDKVGNRIKELRKIEGISQEKLAFKAELDRTYVAGVESGKRNLSIKSLEKILNALDISFEEFFENM</sequence>
<evidence type="ECO:0000256" key="2">
    <source>
        <dbReference type="ARBA" id="ARBA00023125"/>
    </source>
</evidence>
<dbReference type="SMART" id="SM00530">
    <property type="entry name" value="HTH_XRE"/>
    <property type="match status" value="1"/>
</dbReference>
<proteinExistence type="predicted"/>
<dbReference type="GO" id="GO:0003677">
    <property type="term" value="F:DNA binding"/>
    <property type="evidence" value="ECO:0007669"/>
    <property type="project" value="UniProtKB-KW"/>
</dbReference>
<dbReference type="PANTHER" id="PTHR46797">
    <property type="entry name" value="HTH-TYPE TRANSCRIPTIONAL REGULATOR"/>
    <property type="match status" value="1"/>
</dbReference>
<dbReference type="EMBL" id="QRHG01000048">
    <property type="protein sequence ID" value="RHF56913.1"/>
    <property type="molecule type" value="Genomic_DNA"/>
</dbReference>
<dbReference type="Pfam" id="PF01381">
    <property type="entry name" value="HTH_3"/>
    <property type="match status" value="1"/>
</dbReference>
<dbReference type="Proteomes" id="UP000284902">
    <property type="component" value="Unassembled WGS sequence"/>
</dbReference>
<dbReference type="InterPro" id="IPR010982">
    <property type="entry name" value="Lambda_DNA-bd_dom_sf"/>
</dbReference>
<reference evidence="5 6" key="1">
    <citation type="submission" date="2018-08" db="EMBL/GenBank/DDBJ databases">
        <title>A genome reference for cultivated species of the human gut microbiota.</title>
        <authorList>
            <person name="Zou Y."/>
            <person name="Xue W."/>
            <person name="Luo G."/>
        </authorList>
    </citation>
    <scope>NUCLEOTIDE SEQUENCE [LARGE SCALE GENOMIC DNA]</scope>
    <source>
        <strain evidence="5 6">AM25-1LB</strain>
    </source>
</reference>
<keyword evidence="2" id="KW-0238">DNA-binding</keyword>
<evidence type="ECO:0000256" key="3">
    <source>
        <dbReference type="ARBA" id="ARBA00023163"/>
    </source>
</evidence>
<dbReference type="GO" id="GO:0005829">
    <property type="term" value="C:cytosol"/>
    <property type="evidence" value="ECO:0007669"/>
    <property type="project" value="TreeGrafter"/>
</dbReference>
<dbReference type="AlphaFoldDB" id="A0A414P164"/>
<dbReference type="PANTHER" id="PTHR46797:SF23">
    <property type="entry name" value="HTH-TYPE TRANSCRIPTIONAL REGULATOR SUTR"/>
    <property type="match status" value="1"/>
</dbReference>
<dbReference type="SUPFAM" id="SSF47413">
    <property type="entry name" value="lambda repressor-like DNA-binding domains"/>
    <property type="match status" value="1"/>
</dbReference>
<evidence type="ECO:0000313" key="6">
    <source>
        <dbReference type="Proteomes" id="UP000284902"/>
    </source>
</evidence>
<gene>
    <name evidence="5" type="ORF">DW672_12565</name>
</gene>
<comment type="caution">
    <text evidence="5">The sequence shown here is derived from an EMBL/GenBank/DDBJ whole genome shotgun (WGS) entry which is preliminary data.</text>
</comment>
<evidence type="ECO:0000313" key="5">
    <source>
        <dbReference type="EMBL" id="RHF56913.1"/>
    </source>
</evidence>
<evidence type="ECO:0000256" key="1">
    <source>
        <dbReference type="ARBA" id="ARBA00023015"/>
    </source>
</evidence>
<organism evidence="5 6">
    <name type="scientific">[Ruminococcus] lactaris</name>
    <dbReference type="NCBI Taxonomy" id="46228"/>
    <lineage>
        <taxon>Bacteria</taxon>
        <taxon>Bacillati</taxon>
        <taxon>Bacillota</taxon>
        <taxon>Clostridia</taxon>
        <taxon>Lachnospirales</taxon>
        <taxon>Lachnospiraceae</taxon>
        <taxon>Mediterraneibacter</taxon>
    </lineage>
</organism>
<dbReference type="Gene3D" id="1.10.260.40">
    <property type="entry name" value="lambda repressor-like DNA-binding domains"/>
    <property type="match status" value="1"/>
</dbReference>
<feature type="domain" description="HTH cro/C1-type" evidence="4">
    <location>
        <begin position="10"/>
        <end position="64"/>
    </location>
</feature>
<dbReference type="InterPro" id="IPR001387">
    <property type="entry name" value="Cro/C1-type_HTH"/>
</dbReference>
<dbReference type="PROSITE" id="PS50943">
    <property type="entry name" value="HTH_CROC1"/>
    <property type="match status" value="1"/>
</dbReference>
<evidence type="ECO:0000259" key="4">
    <source>
        <dbReference type="PROSITE" id="PS50943"/>
    </source>
</evidence>
<accession>A0A414P164</accession>
<dbReference type="InterPro" id="IPR050807">
    <property type="entry name" value="TransReg_Diox_bact_type"/>
</dbReference>
<dbReference type="CDD" id="cd00093">
    <property type="entry name" value="HTH_XRE"/>
    <property type="match status" value="1"/>
</dbReference>